<evidence type="ECO:0000256" key="1">
    <source>
        <dbReference type="SAM" id="Phobius"/>
    </source>
</evidence>
<reference evidence="2" key="1">
    <citation type="submission" date="2022-07" db="EMBL/GenBank/DDBJ databases">
        <authorList>
            <person name="Trinca V."/>
            <person name="Uliana J.V.C."/>
            <person name="Torres T.T."/>
            <person name="Ward R.J."/>
            <person name="Monesi N."/>
        </authorList>
    </citation>
    <scope>NUCLEOTIDE SEQUENCE</scope>
    <source>
        <strain evidence="2">HSMRA1968</strain>
        <tissue evidence="2">Whole embryos</tissue>
    </source>
</reference>
<feature type="transmembrane region" description="Helical" evidence="1">
    <location>
        <begin position="303"/>
        <end position="324"/>
    </location>
</feature>
<name>A0A9Q0N6E8_9DIPT</name>
<keyword evidence="1" id="KW-0812">Transmembrane</keyword>
<accession>A0A9Q0N6E8</accession>
<keyword evidence="3" id="KW-1185">Reference proteome</keyword>
<comment type="caution">
    <text evidence="2">The sequence shown here is derived from an EMBL/GenBank/DDBJ whole genome shotgun (WGS) entry which is preliminary data.</text>
</comment>
<evidence type="ECO:0000313" key="3">
    <source>
        <dbReference type="Proteomes" id="UP001151699"/>
    </source>
</evidence>
<dbReference type="Proteomes" id="UP001151699">
    <property type="component" value="Chromosome B"/>
</dbReference>
<keyword evidence="1" id="KW-0472">Membrane</keyword>
<dbReference type="OrthoDB" id="8195814at2759"/>
<evidence type="ECO:0008006" key="4">
    <source>
        <dbReference type="Google" id="ProtNLM"/>
    </source>
</evidence>
<proteinExistence type="predicted"/>
<dbReference type="EMBL" id="WJQU01000002">
    <property type="protein sequence ID" value="KAJ6643886.1"/>
    <property type="molecule type" value="Genomic_DNA"/>
</dbReference>
<dbReference type="AlphaFoldDB" id="A0A9Q0N6E8"/>
<sequence length="332" mass="38412">MYGFFGINLNSEQIRYNHHMETLRAKFFLHLYPHDTDNFILIVSKKIKSKTEYNQILKSPLILVMVPVVAIVSIVRFMFNKIRKIDKSLVDISFEMFGLSLGMSFNAKVSCAAENFLLWCFCLTAMLSEMLLSSSIFQGFALQLDILTINNLEELDRSGLEVQVPMYSESVENFFQHIPQNVKLNFIKSFEISDMIASQNTSYAYVIRESKFNVLFSNDKDVWHIIERFGFEYLSYKLHFFPSIEDRMNTLIQRCVDHGIVKHLVEKNKRLLTGIKQSERTNDKEIISSNVNAISISDMANTFLLFALGLVLSTITVIAEKVYFAKCCFLRK</sequence>
<protein>
    <recommendedName>
        <fullName evidence="4">Ionotropic receptor</fullName>
    </recommendedName>
</protein>
<feature type="transmembrane region" description="Helical" evidence="1">
    <location>
        <begin position="61"/>
        <end position="79"/>
    </location>
</feature>
<gene>
    <name evidence="2" type="ORF">Bhyg_08851</name>
</gene>
<organism evidence="2 3">
    <name type="scientific">Pseudolycoriella hygida</name>
    <dbReference type="NCBI Taxonomy" id="35572"/>
    <lineage>
        <taxon>Eukaryota</taxon>
        <taxon>Metazoa</taxon>
        <taxon>Ecdysozoa</taxon>
        <taxon>Arthropoda</taxon>
        <taxon>Hexapoda</taxon>
        <taxon>Insecta</taxon>
        <taxon>Pterygota</taxon>
        <taxon>Neoptera</taxon>
        <taxon>Endopterygota</taxon>
        <taxon>Diptera</taxon>
        <taxon>Nematocera</taxon>
        <taxon>Sciaroidea</taxon>
        <taxon>Sciaridae</taxon>
        <taxon>Pseudolycoriella</taxon>
    </lineage>
</organism>
<keyword evidence="1" id="KW-1133">Transmembrane helix</keyword>
<feature type="transmembrane region" description="Helical" evidence="1">
    <location>
        <begin position="116"/>
        <end position="137"/>
    </location>
</feature>
<evidence type="ECO:0000313" key="2">
    <source>
        <dbReference type="EMBL" id="KAJ6643886.1"/>
    </source>
</evidence>